<evidence type="ECO:0008006" key="4">
    <source>
        <dbReference type="Google" id="ProtNLM"/>
    </source>
</evidence>
<organism evidence="2 3">
    <name type="scientific">Chaetoceros tenuissimus</name>
    <dbReference type="NCBI Taxonomy" id="426638"/>
    <lineage>
        <taxon>Eukaryota</taxon>
        <taxon>Sar</taxon>
        <taxon>Stramenopiles</taxon>
        <taxon>Ochrophyta</taxon>
        <taxon>Bacillariophyta</taxon>
        <taxon>Coscinodiscophyceae</taxon>
        <taxon>Chaetocerotophycidae</taxon>
        <taxon>Chaetocerotales</taxon>
        <taxon>Chaetocerotaceae</taxon>
        <taxon>Chaetoceros</taxon>
    </lineage>
</organism>
<comment type="caution">
    <text evidence="2">The sequence shown here is derived from an EMBL/GenBank/DDBJ whole genome shotgun (WGS) entry which is preliminary data.</text>
</comment>
<keyword evidence="3" id="KW-1185">Reference proteome</keyword>
<dbReference type="AlphaFoldDB" id="A0AAD3H898"/>
<dbReference type="InterPro" id="IPR027267">
    <property type="entry name" value="AH/BAR_dom_sf"/>
</dbReference>
<dbReference type="InterPro" id="IPR011993">
    <property type="entry name" value="PH-like_dom_sf"/>
</dbReference>
<dbReference type="Gene3D" id="2.30.29.30">
    <property type="entry name" value="Pleckstrin-homology domain (PH domain)/Phosphotyrosine-binding domain (PTB)"/>
    <property type="match status" value="1"/>
</dbReference>
<sequence length="609" mass="69748">MNEEVPQIPAMPSSSPPPPPITPSTSTEANLNQLHETQENIQDQVLHSSPPTPAQRHNHFMQLRSYEAKRRSDYSKKYIQHNLLWRSNRNLLKKAYQETNSMEQILSTTFNMNLVYKNHLQAIVNDSISDNYEIIPEKKLQQVQNDRNERCRHLGGDAKSYCVKHDVEKHVEKLYLEDYNSLLQIGNEEEEESDFCQAVRKSYGSMAQAFEENLDSTQNVLDQMKEIKNDLDTFVKNVGAVGDATILQLKHAEQEVTNAWDAYYKLAKAVLLGDEEATADVVNHMPVPDGKHAKPVMDVWIVEMHYRIAVANLISMWEKSTQELTKAFTNIKEKEAKRRVQLRDILITFMTQNQQMWTGMPSMMDSMIQTLNDAPSDMEALEQDITNQVKSKALSIKAYDEEEKKKAENKVDMIELGYGGLPTKKENENEVVDNGLQGLPEPEEGFMLQTPLESELLCKIQVVWAKHDKMMSTWKPRMAITTFDNFLHLMEVPDGENISMGASSEIAFNTLLPTVEVPTEDMISKGHLPNISSWYDRLKPRYSIDLKHSDITIRKPKKGQPQGDAVVDIKETTYKGRKAQTRKLYLKLKSNEDMVEWLLSLEHLGHKAG</sequence>
<proteinExistence type="predicted"/>
<dbReference type="EMBL" id="BLLK01000047">
    <property type="protein sequence ID" value="GFH53881.1"/>
    <property type="molecule type" value="Genomic_DNA"/>
</dbReference>
<evidence type="ECO:0000313" key="2">
    <source>
        <dbReference type="EMBL" id="GFH53881.1"/>
    </source>
</evidence>
<evidence type="ECO:0000313" key="3">
    <source>
        <dbReference type="Proteomes" id="UP001054902"/>
    </source>
</evidence>
<evidence type="ECO:0000256" key="1">
    <source>
        <dbReference type="SAM" id="MobiDB-lite"/>
    </source>
</evidence>
<gene>
    <name evidence="2" type="ORF">CTEN210_10357</name>
</gene>
<dbReference type="Proteomes" id="UP001054902">
    <property type="component" value="Unassembled WGS sequence"/>
</dbReference>
<reference evidence="2 3" key="1">
    <citation type="journal article" date="2021" name="Sci. Rep.">
        <title>The genome of the diatom Chaetoceros tenuissimus carries an ancient integrated fragment of an extant virus.</title>
        <authorList>
            <person name="Hongo Y."/>
            <person name="Kimura K."/>
            <person name="Takaki Y."/>
            <person name="Yoshida Y."/>
            <person name="Baba S."/>
            <person name="Kobayashi G."/>
            <person name="Nagasaki K."/>
            <person name="Hano T."/>
            <person name="Tomaru Y."/>
        </authorList>
    </citation>
    <scope>NUCLEOTIDE SEQUENCE [LARGE SCALE GENOMIC DNA]</scope>
    <source>
        <strain evidence="2 3">NIES-3715</strain>
    </source>
</reference>
<protein>
    <recommendedName>
        <fullName evidence="4">PH domain-containing protein</fullName>
    </recommendedName>
</protein>
<dbReference type="SUPFAM" id="SSF103657">
    <property type="entry name" value="BAR/IMD domain-like"/>
    <property type="match status" value="1"/>
</dbReference>
<accession>A0AAD3H898</accession>
<feature type="region of interest" description="Disordered" evidence="1">
    <location>
        <begin position="1"/>
        <end position="27"/>
    </location>
</feature>
<name>A0AAD3H898_9STRA</name>